<evidence type="ECO:0000259" key="1">
    <source>
        <dbReference type="Pfam" id="PF18765"/>
    </source>
</evidence>
<gene>
    <name evidence="2" type="ORF">ACFSB2_13685</name>
</gene>
<dbReference type="EMBL" id="JBHUCX010000035">
    <property type="protein sequence ID" value="MFD1675748.1"/>
    <property type="molecule type" value="Genomic_DNA"/>
</dbReference>
<dbReference type="Gene3D" id="3.30.460.10">
    <property type="entry name" value="Beta Polymerase, domain 2"/>
    <property type="match status" value="1"/>
</dbReference>
<name>A0ABW4JIC1_9BACL</name>
<dbReference type="Proteomes" id="UP001597079">
    <property type="component" value="Unassembled WGS sequence"/>
</dbReference>
<comment type="caution">
    <text evidence="2">The sequence shown here is derived from an EMBL/GenBank/DDBJ whole genome shotgun (WGS) entry which is preliminary data.</text>
</comment>
<accession>A0ABW4JIC1</accession>
<dbReference type="Pfam" id="PF18765">
    <property type="entry name" value="Polbeta"/>
    <property type="match status" value="1"/>
</dbReference>
<dbReference type="CDD" id="cd05403">
    <property type="entry name" value="NT_KNTase_like"/>
    <property type="match status" value="1"/>
</dbReference>
<sequence>MSPLASNTRGDWIRIASSMVEDIAQTEPVLAAFLFGSVAWNDADAASDLDLMILVDREPPFREVTRIAIDKNLDSRVRVRPEFADVDKVSKIWFFEQVRAGAWVERLVHCVILRDRDGTLAALRDDAAANFGESNYRFQRFSKLESLTAEYLAESAAAYRDGDEPRAALANRMALETAALALIGAAGERFSSTHFIETVGKVLRGLGETETDSTFVAALTTASVDMVTVPAPFDEWMSRKVLPRPIFDGITGYYTLAEALKTEMMRPTRSQRLSATDQAWAAFTYATSTYHEMADKVDKMLAAERVEALQFYLQSQILGPARINFGKLYALDMFGSVRRLTPLEFFAGIRSDTALSEAWVKGIGLNTLHGKEIPALARHFLQLGQVVLGEPINLERDRSERNGASYFGDDT</sequence>
<evidence type="ECO:0000313" key="2">
    <source>
        <dbReference type="EMBL" id="MFD1675748.1"/>
    </source>
</evidence>
<protein>
    <submittedName>
        <fullName evidence="2">Nucleotidyltransferase domain-containing protein</fullName>
    </submittedName>
</protein>
<proteinExistence type="predicted"/>
<keyword evidence="3" id="KW-1185">Reference proteome</keyword>
<dbReference type="InterPro" id="IPR041633">
    <property type="entry name" value="Polbeta"/>
</dbReference>
<dbReference type="RefSeq" id="WP_377943631.1">
    <property type="nucleotide sequence ID" value="NZ_JBHUCX010000035.1"/>
</dbReference>
<feature type="domain" description="Polymerase beta nucleotidyltransferase" evidence="1">
    <location>
        <begin position="23"/>
        <end position="74"/>
    </location>
</feature>
<dbReference type="InterPro" id="IPR043519">
    <property type="entry name" value="NT_sf"/>
</dbReference>
<reference evidence="3" key="1">
    <citation type="journal article" date="2019" name="Int. J. Syst. Evol. Microbiol.">
        <title>The Global Catalogue of Microorganisms (GCM) 10K type strain sequencing project: providing services to taxonomists for standard genome sequencing and annotation.</title>
        <authorList>
            <consortium name="The Broad Institute Genomics Platform"/>
            <consortium name="The Broad Institute Genome Sequencing Center for Infectious Disease"/>
            <person name="Wu L."/>
            <person name="Ma J."/>
        </authorList>
    </citation>
    <scope>NUCLEOTIDE SEQUENCE [LARGE SCALE GENOMIC DNA]</scope>
    <source>
        <strain evidence="3">CGMCC 1.12286</strain>
    </source>
</reference>
<dbReference type="SUPFAM" id="SSF81301">
    <property type="entry name" value="Nucleotidyltransferase"/>
    <property type="match status" value="1"/>
</dbReference>
<evidence type="ECO:0000313" key="3">
    <source>
        <dbReference type="Proteomes" id="UP001597079"/>
    </source>
</evidence>
<organism evidence="2 3">
    <name type="scientific">Alicyclobacillus fodiniaquatilis</name>
    <dbReference type="NCBI Taxonomy" id="1661150"/>
    <lineage>
        <taxon>Bacteria</taxon>
        <taxon>Bacillati</taxon>
        <taxon>Bacillota</taxon>
        <taxon>Bacilli</taxon>
        <taxon>Bacillales</taxon>
        <taxon>Alicyclobacillaceae</taxon>
        <taxon>Alicyclobacillus</taxon>
    </lineage>
</organism>